<dbReference type="NCBIfam" id="TIGR01936">
    <property type="entry name" value="nqrA"/>
    <property type="match status" value="1"/>
</dbReference>
<evidence type="ECO:0000259" key="11">
    <source>
        <dbReference type="Pfam" id="PF24836"/>
    </source>
</evidence>
<dbReference type="GO" id="GO:0006814">
    <property type="term" value="P:sodium ion transport"/>
    <property type="evidence" value="ECO:0007669"/>
    <property type="project" value="UniProtKB-UniRule"/>
</dbReference>
<proteinExistence type="inferred from homology"/>
<dbReference type="InterPro" id="IPR056147">
    <property type="entry name" value="NQRA_N"/>
</dbReference>
<evidence type="ECO:0000256" key="1">
    <source>
        <dbReference type="ARBA" id="ARBA00022448"/>
    </source>
</evidence>
<evidence type="ECO:0000313" key="13">
    <source>
        <dbReference type="Proteomes" id="UP000826725"/>
    </source>
</evidence>
<keyword evidence="2 8" id="KW-1278">Translocase</keyword>
<feature type="domain" description="NqrA N-terminal barrel-sandwich hybrid" evidence="9">
    <location>
        <begin position="4"/>
        <end position="96"/>
    </location>
</feature>
<reference evidence="12" key="1">
    <citation type="submission" date="2020-09" db="EMBL/GenBank/DDBJ databases">
        <title>Desulfogranum mesoprofundum gen. nov., sp. nov., a novel mesophilic, sulfate-reducing chemolithoautotroph isolated from a deep-sea hydrothermal vent chimney in the Suiyo Seamount.</title>
        <authorList>
            <person name="Hashimoto Y."/>
            <person name="Nakagawa S."/>
        </authorList>
    </citation>
    <scope>NUCLEOTIDE SEQUENCE</scope>
    <source>
        <strain evidence="12">KT2</strain>
    </source>
</reference>
<dbReference type="KEGG" id="dbk:DGMP_26730"/>
<evidence type="ECO:0000259" key="9">
    <source>
        <dbReference type="Pfam" id="PF05896"/>
    </source>
</evidence>
<evidence type="ECO:0000259" key="10">
    <source>
        <dbReference type="Pfam" id="PF11973"/>
    </source>
</evidence>
<dbReference type="InterPro" id="IPR056148">
    <property type="entry name" value="NQRA_2nd"/>
</dbReference>
<keyword evidence="3 8" id="KW-0520">NAD</keyword>
<keyword evidence="7 8" id="KW-0739">Sodium transport</keyword>
<evidence type="ECO:0000256" key="7">
    <source>
        <dbReference type="ARBA" id="ARBA00023201"/>
    </source>
</evidence>
<evidence type="ECO:0000256" key="3">
    <source>
        <dbReference type="ARBA" id="ARBA00023027"/>
    </source>
</evidence>
<feature type="domain" description="Na(+)-translocating NADH-quinone reductase subunit A C-terminal" evidence="10">
    <location>
        <begin position="264"/>
        <end position="312"/>
    </location>
</feature>
<comment type="function">
    <text evidence="8">NQR complex catalyzes the reduction of ubiquinone-1 to ubiquinol by two successive reactions, coupled with the transport of Na(+) ions from the cytoplasm to the periplasm. NqrA to NqrE are probably involved in the second step, the conversion of ubisemiquinone to ubiquinol.</text>
</comment>
<keyword evidence="4 8" id="KW-0915">Sodium</keyword>
<keyword evidence="6 8" id="KW-0830">Ubiquinone</keyword>
<comment type="subunit">
    <text evidence="8">Composed of six subunits; NqrA, NqrB, NqrC, NqrD, NqrE and NqrF.</text>
</comment>
<feature type="domain" description="NqrA second alpha/beta" evidence="11">
    <location>
        <begin position="114"/>
        <end position="259"/>
    </location>
</feature>
<evidence type="ECO:0000256" key="2">
    <source>
        <dbReference type="ARBA" id="ARBA00022967"/>
    </source>
</evidence>
<dbReference type="PANTHER" id="PTHR37839">
    <property type="entry name" value="NA(+)-TRANSLOCATING NADH-QUINONE REDUCTASE SUBUNIT A"/>
    <property type="match status" value="1"/>
</dbReference>
<organism evidence="12 13">
    <name type="scientific">Desulfomarina profundi</name>
    <dbReference type="NCBI Taxonomy" id="2772557"/>
    <lineage>
        <taxon>Bacteria</taxon>
        <taxon>Pseudomonadati</taxon>
        <taxon>Thermodesulfobacteriota</taxon>
        <taxon>Desulfobulbia</taxon>
        <taxon>Desulfobulbales</taxon>
        <taxon>Desulfobulbaceae</taxon>
        <taxon>Desulfomarina</taxon>
    </lineage>
</organism>
<keyword evidence="1 8" id="KW-0813">Transport</keyword>
<dbReference type="InterPro" id="IPR022615">
    <property type="entry name" value="NqrA_C_domain"/>
</dbReference>
<dbReference type="Proteomes" id="UP000826725">
    <property type="component" value="Chromosome"/>
</dbReference>
<sequence>MKTIHTTRGLDIPISGLPRQKIRSGQPISKVAVLGDDYIGMKPTMVIKEGDLVKTGQLLFIDKKNPGVKFVAPACGRVSAINRGAKRRFESLVIELSGNESIQFLPENSKPEDMDEDSIRALLIKSGLWSSFRTRPYGKIPAVDAVPASLFITAIDTSPLAADPKVIITAHEEEYRLGLRLLSCFFHSVPIHYCMADRKPADCEKNDIFSCWVFKGPHPAGLPSTHIHFIDPVHENKMVWHIDYQDIIAIGHLLLTGHLREEKVISLAGPAALNPALVVTRPGAFLTDLCRSELILEDVRVVSGSVLSGHESSGNFAFLGRYHNQVSVISDYSGRSFLNWAMPGSERFSIRPMFVSALKKNLTLPFLQHYGAADGQYIPLEPMIRSCPLILLPLRS</sequence>
<gene>
    <name evidence="8 12" type="primary">nqrA</name>
    <name evidence="12" type="ORF">DGMP_26730</name>
</gene>
<name>A0A8D5FQP1_9BACT</name>
<comment type="similarity">
    <text evidence="8">Belongs to the NqrA family.</text>
</comment>
<protein>
    <recommendedName>
        <fullName evidence="8">Na(+)-translocating NADH-quinone reductase subunit A</fullName>
        <shortName evidence="8">Na(+)-NQR subunit A</shortName>
        <shortName evidence="8">Na(+)-translocating NQR subunit A</shortName>
        <ecNumber evidence="8">7.2.1.1</ecNumber>
    </recommendedName>
    <alternativeName>
        <fullName evidence="8">NQR complex subunit A</fullName>
    </alternativeName>
    <alternativeName>
        <fullName evidence="8">NQR-1 subunit A</fullName>
    </alternativeName>
</protein>
<dbReference type="HAMAP" id="MF_00425">
    <property type="entry name" value="NqrA"/>
    <property type="match status" value="1"/>
</dbReference>
<evidence type="ECO:0000256" key="5">
    <source>
        <dbReference type="ARBA" id="ARBA00023065"/>
    </source>
</evidence>
<evidence type="ECO:0000256" key="8">
    <source>
        <dbReference type="HAMAP-Rule" id="MF_00425"/>
    </source>
</evidence>
<dbReference type="EC" id="7.2.1.1" evidence="8"/>
<dbReference type="PANTHER" id="PTHR37839:SF1">
    <property type="entry name" value="NA(+)-TRANSLOCATING NADH-QUINONE REDUCTASE SUBUNIT A"/>
    <property type="match status" value="1"/>
</dbReference>
<accession>A0A8D5FQP1</accession>
<dbReference type="InterPro" id="IPR008703">
    <property type="entry name" value="NqrA"/>
</dbReference>
<dbReference type="Pfam" id="PF11973">
    <property type="entry name" value="NQRA_SLBB"/>
    <property type="match status" value="1"/>
</dbReference>
<evidence type="ECO:0000313" key="12">
    <source>
        <dbReference type="EMBL" id="BCL61980.1"/>
    </source>
</evidence>
<dbReference type="Pfam" id="PF05896">
    <property type="entry name" value="NQRA_N"/>
    <property type="match status" value="1"/>
</dbReference>
<comment type="catalytic activity">
    <reaction evidence="8">
        <text>a ubiquinone + n Na(+)(in) + NADH + H(+) = a ubiquinol + n Na(+)(out) + NAD(+)</text>
        <dbReference type="Rhea" id="RHEA:47748"/>
        <dbReference type="Rhea" id="RHEA-COMP:9565"/>
        <dbReference type="Rhea" id="RHEA-COMP:9566"/>
        <dbReference type="ChEBI" id="CHEBI:15378"/>
        <dbReference type="ChEBI" id="CHEBI:16389"/>
        <dbReference type="ChEBI" id="CHEBI:17976"/>
        <dbReference type="ChEBI" id="CHEBI:29101"/>
        <dbReference type="ChEBI" id="CHEBI:57540"/>
        <dbReference type="ChEBI" id="CHEBI:57945"/>
        <dbReference type="EC" id="7.2.1.1"/>
    </reaction>
</comment>
<keyword evidence="13" id="KW-1185">Reference proteome</keyword>
<keyword evidence="5 8" id="KW-0406">Ion transport</keyword>
<dbReference type="EMBL" id="AP024086">
    <property type="protein sequence ID" value="BCL61980.1"/>
    <property type="molecule type" value="Genomic_DNA"/>
</dbReference>
<evidence type="ECO:0000256" key="4">
    <source>
        <dbReference type="ARBA" id="ARBA00023053"/>
    </source>
</evidence>
<dbReference type="Pfam" id="PF24836">
    <property type="entry name" value="NQRA_2nd"/>
    <property type="match status" value="1"/>
</dbReference>
<dbReference type="RefSeq" id="WP_228854384.1">
    <property type="nucleotide sequence ID" value="NZ_AP024086.1"/>
</dbReference>
<dbReference type="GO" id="GO:0016655">
    <property type="term" value="F:oxidoreductase activity, acting on NAD(P)H, quinone or similar compound as acceptor"/>
    <property type="evidence" value="ECO:0007669"/>
    <property type="project" value="UniProtKB-UniRule"/>
</dbReference>
<dbReference type="AlphaFoldDB" id="A0A8D5FQP1"/>
<evidence type="ECO:0000256" key="6">
    <source>
        <dbReference type="ARBA" id="ARBA00023075"/>
    </source>
</evidence>